<reference evidence="2 3" key="1">
    <citation type="submission" date="2020-10" db="EMBL/GenBank/DDBJ databases">
        <authorList>
            <person name="Sedaghatjoo S."/>
        </authorList>
    </citation>
    <scope>NUCLEOTIDE SEQUENCE [LARGE SCALE GENOMIC DNA]</scope>
    <source>
        <strain evidence="2 3">LLFL</strain>
    </source>
</reference>
<keyword evidence="3" id="KW-1185">Reference proteome</keyword>
<feature type="compositionally biased region" description="Polar residues" evidence="1">
    <location>
        <begin position="231"/>
        <end position="243"/>
    </location>
</feature>
<feature type="compositionally biased region" description="Low complexity" evidence="1">
    <location>
        <begin position="14"/>
        <end position="27"/>
    </location>
</feature>
<feature type="compositionally biased region" description="Basic and acidic residues" evidence="1">
    <location>
        <begin position="349"/>
        <end position="361"/>
    </location>
</feature>
<evidence type="ECO:0000313" key="2">
    <source>
        <dbReference type="EMBL" id="CAD6896748.1"/>
    </source>
</evidence>
<accession>A0A9N8Q618</accession>
<name>A0A9N8Q618_9BASI</name>
<feature type="compositionally biased region" description="Acidic residues" evidence="1">
    <location>
        <begin position="1087"/>
        <end position="1096"/>
    </location>
</feature>
<feature type="compositionally biased region" description="Acidic residues" evidence="1">
    <location>
        <begin position="624"/>
        <end position="640"/>
    </location>
</feature>
<feature type="compositionally biased region" description="Polar residues" evidence="1">
    <location>
        <begin position="750"/>
        <end position="763"/>
    </location>
</feature>
<organism evidence="2 3">
    <name type="scientific">Tilletia laevis</name>
    <dbReference type="NCBI Taxonomy" id="157183"/>
    <lineage>
        <taxon>Eukaryota</taxon>
        <taxon>Fungi</taxon>
        <taxon>Dikarya</taxon>
        <taxon>Basidiomycota</taxon>
        <taxon>Ustilaginomycotina</taxon>
        <taxon>Exobasidiomycetes</taxon>
        <taxon>Tilletiales</taxon>
        <taxon>Tilletiaceae</taxon>
        <taxon>Tilletia</taxon>
    </lineage>
</organism>
<feature type="compositionally biased region" description="Polar residues" evidence="1">
    <location>
        <begin position="377"/>
        <end position="386"/>
    </location>
</feature>
<dbReference type="PANTHER" id="PTHR48209">
    <property type="entry name" value="AGL056WP"/>
    <property type="match status" value="1"/>
</dbReference>
<feature type="compositionally biased region" description="Low complexity" evidence="1">
    <location>
        <begin position="483"/>
        <end position="495"/>
    </location>
</feature>
<feature type="compositionally biased region" description="Basic and acidic residues" evidence="1">
    <location>
        <begin position="801"/>
        <end position="811"/>
    </location>
</feature>
<dbReference type="Proteomes" id="UP000836404">
    <property type="component" value="Unassembled WGS sequence"/>
</dbReference>
<feature type="compositionally biased region" description="Acidic residues" evidence="1">
    <location>
        <begin position="1067"/>
        <end position="1079"/>
    </location>
</feature>
<proteinExistence type="predicted"/>
<gene>
    <name evidence="2" type="ORF">JKILLFL_G4685</name>
</gene>
<feature type="region of interest" description="Disordered" evidence="1">
    <location>
        <begin position="536"/>
        <end position="565"/>
    </location>
</feature>
<feature type="compositionally biased region" description="Low complexity" evidence="1">
    <location>
        <begin position="1109"/>
        <end position="1120"/>
    </location>
</feature>
<feature type="compositionally biased region" description="Basic residues" evidence="1">
    <location>
        <begin position="790"/>
        <end position="800"/>
    </location>
</feature>
<feature type="compositionally biased region" description="Acidic residues" evidence="1">
    <location>
        <begin position="683"/>
        <end position="698"/>
    </location>
</feature>
<sequence length="1168" mass="123838">MRTRRAPAPDDLLTTRSGSTRAAASSAQPSKKRKTPAVAAAATTPSRSHTRVTSTRTPLATKNAHSSSQPSSTGLLQAGSDLLLANAFSQSQQDDNDKDEDEPIKKKSKTSDLPAPSKKSATRPSLVDLVDDALKPIDEDEAPVRTSKPTRPTEVRKTHAAQAQRQPSVSSTASGSLKTTSVASLLSSRRVGSRGKVKKTVAATGFYAQAAPPPPLPRATRPTALVATKPASKSSNLATTSKRTLLESPERRTGASTALAATGAKPTRKPLQTIAPELVPIPQAAASQTRTNSTSGSVSLFSLQPTLGKRRRGMVIWDDSDDEEDDDAEEEDEDEDEKDAQDVDDDFSDNGKKGDAEKDMVRSSPGSSDKENRDPLASQTSASRTAVGTARKIIAPLAAPPPPPPPASAPKGVHHTPKRSTEDARSKLTRTPLTILPDIGPSHSTPLSGKNEAKTISNKDKGKAVMRDEHPEAPSLSTTTAKSQPSNSSSSASSSGALLTGPVANARELSSSIPASDDVFLYAKPSDVVGAADLLLASPAHQEEDVDLRVEEEEAEEEEEEEVDVALEDHDEVIRDLGLEPDVPVLEDFGMDDIPDAAQDYMQWPSQAGESPDADLPPHPAAPAEDDDALSDFGDSEDEVGPGKVSFDQENDPFGFFAAEAKLRARREEEQLRRSSAAAESKDDNEEEEEEGELEETGGEVYGLNLRTEKKAFASSSPVPSDDENEEDDVEDAHPTSKKADISGDPADSSIATTGADDSQSPVRRSARAQKKQAVVELSDSEESEDRVPPKHKTTKAKKAQRVEDEKHSDDPYDTDLPPPGFVRSAAEVRRRIGAGGGGMRNGRAPADFVDEPFDSDDERLPSRSTSGSSGGSTGPKGKGKGAQVKEARLSDLVKLLPKRASAATYGSNKKGKTKGRVVSSATATAAAAKTSSSSSPKRRERPSSGSVSSLPSPRAVLDRRSNKKRAVDVSDDDDEEDEEDVFSADSGDDEPAAKKTKTSTASSRSKAGASSAAAKQAKSASGTTKKAGALPEWCNEKKKPTTTTTATATQQKGRTVSGRKRRRGEDQDEEEKDGEDSDSSLSGIESELEDEEEEAVEVKTGGRRAKLAKTTAKVAVTSKGKAKAATKEVGTAKKTTVSGKKRVPSKTQIERPKDDLDDFELESELVI</sequence>
<feature type="compositionally biased region" description="Basic and acidic residues" evidence="1">
    <location>
        <begin position="244"/>
        <end position="253"/>
    </location>
</feature>
<feature type="compositionally biased region" description="Acidic residues" evidence="1">
    <location>
        <begin position="550"/>
        <end position="565"/>
    </location>
</feature>
<feature type="region of interest" description="Disordered" evidence="1">
    <location>
        <begin position="579"/>
        <end position="653"/>
    </location>
</feature>
<feature type="compositionally biased region" description="Basic and acidic residues" evidence="1">
    <location>
        <begin position="957"/>
        <end position="969"/>
    </location>
</feature>
<feature type="compositionally biased region" description="Basic and acidic residues" evidence="1">
    <location>
        <begin position="732"/>
        <end position="742"/>
    </location>
</feature>
<feature type="compositionally biased region" description="Low complexity" evidence="1">
    <location>
        <begin position="36"/>
        <end position="57"/>
    </location>
</feature>
<feature type="compositionally biased region" description="Acidic residues" evidence="1">
    <location>
        <begin position="318"/>
        <end position="348"/>
    </location>
</feature>
<protein>
    <submittedName>
        <fullName evidence="2">Uncharacterized protein</fullName>
    </submittedName>
</protein>
<feature type="compositionally biased region" description="Low complexity" evidence="1">
    <location>
        <begin position="920"/>
        <end position="936"/>
    </location>
</feature>
<feature type="region of interest" description="Disordered" evidence="1">
    <location>
        <begin position="208"/>
        <end position="499"/>
    </location>
</feature>
<feature type="compositionally biased region" description="Low complexity" evidence="1">
    <location>
        <begin position="944"/>
        <end position="955"/>
    </location>
</feature>
<feature type="region of interest" description="Disordered" evidence="1">
    <location>
        <begin position="1"/>
        <end position="196"/>
    </location>
</feature>
<feature type="compositionally biased region" description="Polar residues" evidence="1">
    <location>
        <begin position="161"/>
        <end position="178"/>
    </location>
</feature>
<feature type="compositionally biased region" description="Acidic residues" evidence="1">
    <location>
        <begin position="970"/>
        <end position="991"/>
    </location>
</feature>
<feature type="compositionally biased region" description="Basic and acidic residues" evidence="1">
    <location>
        <begin position="451"/>
        <end position="472"/>
    </location>
</feature>
<feature type="compositionally biased region" description="Acidic residues" evidence="1">
    <location>
        <begin position="721"/>
        <end position="731"/>
    </location>
</feature>
<feature type="compositionally biased region" description="Low complexity" evidence="1">
    <location>
        <begin position="254"/>
        <end position="264"/>
    </location>
</feature>
<dbReference type="PANTHER" id="PTHR48209:SF2">
    <property type="entry name" value="FI24008P1"/>
    <property type="match status" value="1"/>
</dbReference>
<dbReference type="AlphaFoldDB" id="A0A9N8Q618"/>
<feature type="compositionally biased region" description="Acidic residues" evidence="1">
    <location>
        <begin position="849"/>
        <end position="858"/>
    </location>
</feature>
<feature type="compositionally biased region" description="Polar residues" evidence="1">
    <location>
        <begin position="285"/>
        <end position="305"/>
    </location>
</feature>
<evidence type="ECO:0000313" key="3">
    <source>
        <dbReference type="Proteomes" id="UP000836404"/>
    </source>
</evidence>
<evidence type="ECO:0000256" key="1">
    <source>
        <dbReference type="SAM" id="MobiDB-lite"/>
    </source>
</evidence>
<feature type="region of interest" description="Disordered" evidence="1">
    <location>
        <begin position="665"/>
        <end position="1168"/>
    </location>
</feature>
<feature type="compositionally biased region" description="Low complexity" evidence="1">
    <location>
        <begin position="999"/>
        <end position="1030"/>
    </location>
</feature>
<dbReference type="EMBL" id="CAJHJF010000085">
    <property type="protein sequence ID" value="CAD6896748.1"/>
    <property type="molecule type" value="Genomic_DNA"/>
</dbReference>
<feature type="compositionally biased region" description="Acidic residues" evidence="1">
    <location>
        <begin position="1156"/>
        <end position="1168"/>
    </location>
</feature>
<feature type="compositionally biased region" description="Pro residues" evidence="1">
    <location>
        <begin position="398"/>
        <end position="408"/>
    </location>
</feature>
<dbReference type="OrthoDB" id="3366611at2759"/>
<feature type="compositionally biased region" description="Polar residues" evidence="1">
    <location>
        <begin position="58"/>
        <end position="75"/>
    </location>
</feature>
<feature type="compositionally biased region" description="Low complexity" evidence="1">
    <location>
        <begin position="179"/>
        <end position="190"/>
    </location>
</feature>
<comment type="caution">
    <text evidence="2">The sequence shown here is derived from an EMBL/GenBank/DDBJ whole genome shotgun (WGS) entry which is preliminary data.</text>
</comment>